<keyword evidence="15" id="KW-1185">Reference proteome</keyword>
<evidence type="ECO:0000259" key="13">
    <source>
        <dbReference type="Pfam" id="PF04695"/>
    </source>
</evidence>
<dbReference type="OrthoDB" id="5549158at2759"/>
<evidence type="ECO:0000256" key="3">
    <source>
        <dbReference type="ARBA" id="ARBA00022927"/>
    </source>
</evidence>
<evidence type="ECO:0000256" key="11">
    <source>
        <dbReference type="SAM" id="Coils"/>
    </source>
</evidence>
<dbReference type="AlphaFoldDB" id="A0A9P6L7I3"/>
<evidence type="ECO:0000256" key="9">
    <source>
        <dbReference type="ARBA" id="ARBA00046271"/>
    </source>
</evidence>
<accession>A0A9P6L7I3</accession>
<organism evidence="14 15">
    <name type="scientific">Thelephora terrestris</name>
    <dbReference type="NCBI Taxonomy" id="56493"/>
    <lineage>
        <taxon>Eukaryota</taxon>
        <taxon>Fungi</taxon>
        <taxon>Dikarya</taxon>
        <taxon>Basidiomycota</taxon>
        <taxon>Agaricomycotina</taxon>
        <taxon>Agaricomycetes</taxon>
        <taxon>Thelephorales</taxon>
        <taxon>Thelephoraceae</taxon>
        <taxon>Thelephora</taxon>
    </lineage>
</organism>
<feature type="coiled-coil region" evidence="11">
    <location>
        <begin position="116"/>
        <end position="143"/>
    </location>
</feature>
<keyword evidence="3 10" id="KW-0653">Protein transport</keyword>
<evidence type="ECO:0000256" key="2">
    <source>
        <dbReference type="ARBA" id="ARBA00022448"/>
    </source>
</evidence>
<evidence type="ECO:0000256" key="10">
    <source>
        <dbReference type="RuleBase" id="RU367032"/>
    </source>
</evidence>
<keyword evidence="6 10" id="KW-0576">Peroxisome</keyword>
<comment type="similarity">
    <text evidence="1 10">Belongs to the peroxin-14 family.</text>
</comment>
<dbReference type="PANTHER" id="PTHR23058:SF0">
    <property type="entry name" value="PEROXISOMAL MEMBRANE PROTEIN PEX14"/>
    <property type="match status" value="1"/>
</dbReference>
<dbReference type="Proteomes" id="UP000736335">
    <property type="component" value="Unassembled WGS sequence"/>
</dbReference>
<gene>
    <name evidence="14" type="ORF">BJ322DRAFT_1108975</name>
</gene>
<dbReference type="GO" id="GO:0005102">
    <property type="term" value="F:signaling receptor binding"/>
    <property type="evidence" value="ECO:0007669"/>
    <property type="project" value="TreeGrafter"/>
</dbReference>
<dbReference type="InterPro" id="IPR025655">
    <property type="entry name" value="PEX14"/>
</dbReference>
<dbReference type="GO" id="GO:0005778">
    <property type="term" value="C:peroxisomal membrane"/>
    <property type="evidence" value="ECO:0007669"/>
    <property type="project" value="UniProtKB-SubCell"/>
</dbReference>
<dbReference type="InterPro" id="IPR036388">
    <property type="entry name" value="WH-like_DNA-bd_sf"/>
</dbReference>
<dbReference type="Gene3D" id="1.10.10.10">
    <property type="entry name" value="Winged helix-like DNA-binding domain superfamily/Winged helix DNA-binding domain"/>
    <property type="match status" value="1"/>
</dbReference>
<evidence type="ECO:0000256" key="12">
    <source>
        <dbReference type="SAM" id="MobiDB-lite"/>
    </source>
</evidence>
<evidence type="ECO:0000313" key="15">
    <source>
        <dbReference type="Proteomes" id="UP000736335"/>
    </source>
</evidence>
<evidence type="ECO:0000313" key="14">
    <source>
        <dbReference type="EMBL" id="KAF9785532.1"/>
    </source>
</evidence>
<comment type="function">
    <text evidence="10">Component of the PEX13-PEX14 docking complex, a translocon channel that specifically mediates the import of peroxisomal cargo proteins bound to PEX5 receptor. The PEX13-PEX14 docking complex forms a large import pore which can be opened to a diameter of about 9 nm. Mechanistically, PEX5 receptor along with cargo proteins associates with the PEX14 subunit of the PEX13-PEX14 docking complex in the cytosol, leading to the insertion of the receptor into the organelle membrane with the concomitant translocation of the cargo into the peroxisome matrix.</text>
</comment>
<keyword evidence="2 10" id="KW-0813">Transport</keyword>
<dbReference type="EMBL" id="WIUZ02000007">
    <property type="protein sequence ID" value="KAF9785532.1"/>
    <property type="molecule type" value="Genomic_DNA"/>
</dbReference>
<reference evidence="14" key="1">
    <citation type="journal article" date="2020" name="Nat. Commun.">
        <title>Large-scale genome sequencing of mycorrhizal fungi provides insights into the early evolution of symbiotic traits.</title>
        <authorList>
            <person name="Miyauchi S."/>
            <person name="Kiss E."/>
            <person name="Kuo A."/>
            <person name="Drula E."/>
            <person name="Kohler A."/>
            <person name="Sanchez-Garcia M."/>
            <person name="Morin E."/>
            <person name="Andreopoulos B."/>
            <person name="Barry K.W."/>
            <person name="Bonito G."/>
            <person name="Buee M."/>
            <person name="Carver A."/>
            <person name="Chen C."/>
            <person name="Cichocki N."/>
            <person name="Clum A."/>
            <person name="Culley D."/>
            <person name="Crous P.W."/>
            <person name="Fauchery L."/>
            <person name="Girlanda M."/>
            <person name="Hayes R.D."/>
            <person name="Keri Z."/>
            <person name="LaButti K."/>
            <person name="Lipzen A."/>
            <person name="Lombard V."/>
            <person name="Magnuson J."/>
            <person name="Maillard F."/>
            <person name="Murat C."/>
            <person name="Nolan M."/>
            <person name="Ohm R.A."/>
            <person name="Pangilinan J."/>
            <person name="Pereira M.F."/>
            <person name="Perotto S."/>
            <person name="Peter M."/>
            <person name="Pfister S."/>
            <person name="Riley R."/>
            <person name="Sitrit Y."/>
            <person name="Stielow J.B."/>
            <person name="Szollosi G."/>
            <person name="Zifcakova L."/>
            <person name="Stursova M."/>
            <person name="Spatafora J.W."/>
            <person name="Tedersoo L."/>
            <person name="Vaario L.M."/>
            <person name="Yamada A."/>
            <person name="Yan M."/>
            <person name="Wang P."/>
            <person name="Xu J."/>
            <person name="Bruns T."/>
            <person name="Baldrian P."/>
            <person name="Vilgalys R."/>
            <person name="Dunand C."/>
            <person name="Henrissat B."/>
            <person name="Grigoriev I.V."/>
            <person name="Hibbett D."/>
            <person name="Nagy L.G."/>
            <person name="Martin F.M."/>
        </authorList>
    </citation>
    <scope>NUCLEOTIDE SEQUENCE</scope>
    <source>
        <strain evidence="14">UH-Tt-Lm1</strain>
    </source>
</reference>
<comment type="caution">
    <text evidence="14">The sequence shown here is derived from an EMBL/GenBank/DDBJ whole genome shotgun (WGS) entry which is preliminary data.</text>
</comment>
<evidence type="ECO:0000256" key="8">
    <source>
        <dbReference type="ARBA" id="ARBA00029691"/>
    </source>
</evidence>
<keyword evidence="4" id="KW-0811">Translocation</keyword>
<evidence type="ECO:0000256" key="4">
    <source>
        <dbReference type="ARBA" id="ARBA00023010"/>
    </source>
</evidence>
<name>A0A9P6L7I3_9AGAM</name>
<keyword evidence="11" id="KW-0175">Coiled coil</keyword>
<evidence type="ECO:0000256" key="7">
    <source>
        <dbReference type="ARBA" id="ARBA00029502"/>
    </source>
</evidence>
<proteinExistence type="inferred from homology"/>
<evidence type="ECO:0000256" key="5">
    <source>
        <dbReference type="ARBA" id="ARBA00023136"/>
    </source>
</evidence>
<dbReference type="PANTHER" id="PTHR23058">
    <property type="entry name" value="PEROXISOMAL MEMBRANE PROTEIN PEX14"/>
    <property type="match status" value="1"/>
</dbReference>
<comment type="subcellular location">
    <subcellularLocation>
        <location evidence="9 10">Peroxisome membrane</location>
    </subcellularLocation>
</comment>
<feature type="domain" description="Peroxisome membrane anchor protein Pex14p N-terminal" evidence="13">
    <location>
        <begin position="2"/>
        <end position="46"/>
    </location>
</feature>
<protein>
    <recommendedName>
        <fullName evidence="7 10">Peroxisomal membrane protein PEX14</fullName>
    </recommendedName>
    <alternativeName>
        <fullName evidence="8 10">Peroxin-14</fullName>
    </alternativeName>
</protein>
<keyword evidence="5 10" id="KW-0472">Membrane</keyword>
<dbReference type="InterPro" id="IPR006785">
    <property type="entry name" value="Pex14_N"/>
</dbReference>
<reference evidence="14" key="2">
    <citation type="submission" date="2020-11" db="EMBL/GenBank/DDBJ databases">
        <authorList>
            <consortium name="DOE Joint Genome Institute"/>
            <person name="Kuo A."/>
            <person name="Miyauchi S."/>
            <person name="Kiss E."/>
            <person name="Drula E."/>
            <person name="Kohler A."/>
            <person name="Sanchez-Garcia M."/>
            <person name="Andreopoulos B."/>
            <person name="Barry K.W."/>
            <person name="Bonito G."/>
            <person name="Buee M."/>
            <person name="Carver A."/>
            <person name="Chen C."/>
            <person name="Cichocki N."/>
            <person name="Clum A."/>
            <person name="Culley D."/>
            <person name="Crous P.W."/>
            <person name="Fauchery L."/>
            <person name="Girlanda M."/>
            <person name="Hayes R."/>
            <person name="Keri Z."/>
            <person name="Labutti K."/>
            <person name="Lipzen A."/>
            <person name="Lombard V."/>
            <person name="Magnuson J."/>
            <person name="Maillard F."/>
            <person name="Morin E."/>
            <person name="Murat C."/>
            <person name="Nolan M."/>
            <person name="Ohm R."/>
            <person name="Pangilinan J."/>
            <person name="Pereira M."/>
            <person name="Perotto S."/>
            <person name="Peter M."/>
            <person name="Riley R."/>
            <person name="Sitrit Y."/>
            <person name="Stielow B."/>
            <person name="Szollosi G."/>
            <person name="Zifcakova L."/>
            <person name="Stursova M."/>
            <person name="Spatafora J.W."/>
            <person name="Tedersoo L."/>
            <person name="Vaario L.-M."/>
            <person name="Yamada A."/>
            <person name="Yan M."/>
            <person name="Wang P."/>
            <person name="Xu J."/>
            <person name="Bruns T."/>
            <person name="Baldrian P."/>
            <person name="Vilgalys R."/>
            <person name="Henrissat B."/>
            <person name="Grigoriev I.V."/>
            <person name="Hibbett D."/>
            <person name="Nagy L.G."/>
            <person name="Martin F.M."/>
        </authorList>
    </citation>
    <scope>NUCLEOTIDE SEQUENCE</scope>
    <source>
        <strain evidence="14">UH-Tt-Lm1</strain>
    </source>
</reference>
<evidence type="ECO:0000256" key="6">
    <source>
        <dbReference type="ARBA" id="ARBA00023140"/>
    </source>
</evidence>
<dbReference type="GO" id="GO:0016560">
    <property type="term" value="P:protein import into peroxisome matrix, docking"/>
    <property type="evidence" value="ECO:0007669"/>
    <property type="project" value="UniProtKB-UniRule"/>
</dbReference>
<evidence type="ECO:0000256" key="1">
    <source>
        <dbReference type="ARBA" id="ARBA00005443"/>
    </source>
</evidence>
<dbReference type="Pfam" id="PF04695">
    <property type="entry name" value="Pex14_N"/>
    <property type="match status" value="1"/>
</dbReference>
<sequence length="289" mass="31299">MDRHELVRNAVGFLSDPSSQTSSLAQKVQFLEAKGLTSAEIEDALRQASFSNTARANASHSQAIYGPMPYQLAQPPPGQWDWRDYFITAVVSGAITYGAVSLFKKFVSPHLQPPGVTAYEADKDALTAQFDAAEALLKEIQAETSAVKVAVEEQRSHVERVTQDVEAAVKGMRESEVKTRDEMREIRSEVTNIHEMLPKMIEKNKEVQSQSLGELQQELKSLKALLLSRGPGTPSTPIPSFQAKPSIPAWQLAGGDSRSTTPPVPAPSPSLNGKGKEVDLGDAPNAAIP</sequence>
<dbReference type="GO" id="GO:1990429">
    <property type="term" value="C:peroxisomal importomer complex"/>
    <property type="evidence" value="ECO:0007669"/>
    <property type="project" value="TreeGrafter"/>
</dbReference>
<feature type="region of interest" description="Disordered" evidence="12">
    <location>
        <begin position="227"/>
        <end position="289"/>
    </location>
</feature>